<evidence type="ECO:0000256" key="2">
    <source>
        <dbReference type="ARBA" id="ARBA00023125"/>
    </source>
</evidence>
<dbReference type="InterPro" id="IPR050397">
    <property type="entry name" value="Env_Response_Regulators"/>
</dbReference>
<dbReference type="Pfam" id="PF00027">
    <property type="entry name" value="cNMP_binding"/>
    <property type="match status" value="1"/>
</dbReference>
<feature type="domain" description="Cyclic nucleotide-binding" evidence="4">
    <location>
        <begin position="13"/>
        <end position="85"/>
    </location>
</feature>
<evidence type="ECO:0000313" key="6">
    <source>
        <dbReference type="EMBL" id="HIS64545.1"/>
    </source>
</evidence>
<name>A0A9D1F9F5_9FIRM</name>
<dbReference type="SUPFAM" id="SSF51206">
    <property type="entry name" value="cAMP-binding domain-like"/>
    <property type="match status" value="1"/>
</dbReference>
<organism evidence="6 7">
    <name type="scientific">Candidatus Avoscillospira avistercoris</name>
    <dbReference type="NCBI Taxonomy" id="2840707"/>
    <lineage>
        <taxon>Bacteria</taxon>
        <taxon>Bacillati</taxon>
        <taxon>Bacillota</taxon>
        <taxon>Clostridia</taxon>
        <taxon>Eubacteriales</taxon>
        <taxon>Oscillospiraceae</taxon>
        <taxon>Oscillospiraceae incertae sedis</taxon>
        <taxon>Candidatus Avoscillospira</taxon>
    </lineage>
</organism>
<comment type="caution">
    <text evidence="6">The sequence shown here is derived from an EMBL/GenBank/DDBJ whole genome shotgun (WGS) entry which is preliminary data.</text>
</comment>
<dbReference type="Pfam" id="PF13545">
    <property type="entry name" value="HTH_Crp_2"/>
    <property type="match status" value="1"/>
</dbReference>
<evidence type="ECO:0000259" key="4">
    <source>
        <dbReference type="PROSITE" id="PS50042"/>
    </source>
</evidence>
<evidence type="ECO:0000259" key="5">
    <source>
        <dbReference type="PROSITE" id="PS51063"/>
    </source>
</evidence>
<feature type="domain" description="HTH crp-type" evidence="5">
    <location>
        <begin position="154"/>
        <end position="219"/>
    </location>
</feature>
<evidence type="ECO:0000256" key="3">
    <source>
        <dbReference type="ARBA" id="ARBA00023163"/>
    </source>
</evidence>
<dbReference type="PROSITE" id="PS51063">
    <property type="entry name" value="HTH_CRP_2"/>
    <property type="match status" value="1"/>
</dbReference>
<proteinExistence type="predicted"/>
<dbReference type="InterPro" id="IPR036390">
    <property type="entry name" value="WH_DNA-bd_sf"/>
</dbReference>
<dbReference type="GO" id="GO:0003677">
    <property type="term" value="F:DNA binding"/>
    <property type="evidence" value="ECO:0007669"/>
    <property type="project" value="UniProtKB-KW"/>
</dbReference>
<dbReference type="PANTHER" id="PTHR24567">
    <property type="entry name" value="CRP FAMILY TRANSCRIPTIONAL REGULATORY PROTEIN"/>
    <property type="match status" value="1"/>
</dbReference>
<dbReference type="InterPro" id="IPR000595">
    <property type="entry name" value="cNMP-bd_dom"/>
</dbReference>
<dbReference type="PANTHER" id="PTHR24567:SF58">
    <property type="entry name" value="CYCLIC AMP-BINDING REGULATORY PROTEIN"/>
    <property type="match status" value="1"/>
</dbReference>
<evidence type="ECO:0000256" key="1">
    <source>
        <dbReference type="ARBA" id="ARBA00023015"/>
    </source>
</evidence>
<keyword evidence="1" id="KW-0805">Transcription regulation</keyword>
<gene>
    <name evidence="6" type="ORF">IAA83_04130</name>
</gene>
<reference evidence="6" key="1">
    <citation type="submission" date="2020-10" db="EMBL/GenBank/DDBJ databases">
        <authorList>
            <person name="Gilroy R."/>
        </authorList>
    </citation>
    <scope>NUCLEOTIDE SEQUENCE</scope>
    <source>
        <strain evidence="6">ChiBcec16-1751</strain>
    </source>
</reference>
<accession>A0A9D1F9F5</accession>
<dbReference type="Proteomes" id="UP000886741">
    <property type="component" value="Unassembled WGS sequence"/>
</dbReference>
<dbReference type="SMART" id="SM00100">
    <property type="entry name" value="cNMP"/>
    <property type="match status" value="1"/>
</dbReference>
<keyword evidence="2" id="KW-0238">DNA-binding</keyword>
<keyword evidence="3" id="KW-0804">Transcription</keyword>
<dbReference type="GO" id="GO:0003700">
    <property type="term" value="F:DNA-binding transcription factor activity"/>
    <property type="evidence" value="ECO:0007669"/>
    <property type="project" value="TreeGrafter"/>
</dbReference>
<sequence>MELEPRILAASPLFAGVDPEDIGKMLSCLSIHQRTYEREAYICTAEEPPRELGVVIRGSVNLIKEDYWGNRAIITKIGAGGIFGEACSCIDVPSMPVSVVAAERSEILFLNYRKVTTTCPNACPFHAALIQNMLSLIARKNLMLTNKISHLVKRTTREKLLSYFSEQASQSGGSSFTIPYNRQELADYLSVDRSAMSTELGKLRKEGLLEFHKNRFTLL</sequence>
<dbReference type="SUPFAM" id="SSF46785">
    <property type="entry name" value="Winged helix' DNA-binding domain"/>
    <property type="match status" value="1"/>
</dbReference>
<dbReference type="Gene3D" id="2.60.120.10">
    <property type="entry name" value="Jelly Rolls"/>
    <property type="match status" value="1"/>
</dbReference>
<dbReference type="PROSITE" id="PS50042">
    <property type="entry name" value="CNMP_BINDING_3"/>
    <property type="match status" value="1"/>
</dbReference>
<dbReference type="CDD" id="cd00038">
    <property type="entry name" value="CAP_ED"/>
    <property type="match status" value="1"/>
</dbReference>
<evidence type="ECO:0000313" key="7">
    <source>
        <dbReference type="Proteomes" id="UP000886741"/>
    </source>
</evidence>
<dbReference type="EMBL" id="DVJJ01000066">
    <property type="protein sequence ID" value="HIS64545.1"/>
    <property type="molecule type" value="Genomic_DNA"/>
</dbReference>
<dbReference type="GO" id="GO:0005829">
    <property type="term" value="C:cytosol"/>
    <property type="evidence" value="ECO:0007669"/>
    <property type="project" value="TreeGrafter"/>
</dbReference>
<reference evidence="6" key="2">
    <citation type="journal article" date="2021" name="PeerJ">
        <title>Extensive microbial diversity within the chicken gut microbiome revealed by metagenomics and culture.</title>
        <authorList>
            <person name="Gilroy R."/>
            <person name="Ravi A."/>
            <person name="Getino M."/>
            <person name="Pursley I."/>
            <person name="Horton D.L."/>
            <person name="Alikhan N.F."/>
            <person name="Baker D."/>
            <person name="Gharbi K."/>
            <person name="Hall N."/>
            <person name="Watson M."/>
            <person name="Adriaenssens E.M."/>
            <person name="Foster-Nyarko E."/>
            <person name="Jarju S."/>
            <person name="Secka A."/>
            <person name="Antonio M."/>
            <person name="Oren A."/>
            <person name="Chaudhuri R.R."/>
            <person name="La Ragione R."/>
            <person name="Hildebrand F."/>
            <person name="Pallen M.J."/>
        </authorList>
    </citation>
    <scope>NUCLEOTIDE SEQUENCE</scope>
    <source>
        <strain evidence="6">ChiBcec16-1751</strain>
    </source>
</reference>
<dbReference type="InterPro" id="IPR012318">
    <property type="entry name" value="HTH_CRP"/>
</dbReference>
<protein>
    <submittedName>
        <fullName evidence="6">Crp/Fnr family transcriptional regulator</fullName>
    </submittedName>
</protein>
<dbReference type="InterPro" id="IPR018490">
    <property type="entry name" value="cNMP-bd_dom_sf"/>
</dbReference>
<dbReference type="InterPro" id="IPR014710">
    <property type="entry name" value="RmlC-like_jellyroll"/>
</dbReference>
<dbReference type="AlphaFoldDB" id="A0A9D1F9F5"/>